<reference evidence="1" key="1">
    <citation type="journal article" date="2019" name="bioRxiv">
        <title>The Genome of the Zebra Mussel, Dreissena polymorpha: A Resource for Invasive Species Research.</title>
        <authorList>
            <person name="McCartney M.A."/>
            <person name="Auch B."/>
            <person name="Kono T."/>
            <person name="Mallez S."/>
            <person name="Zhang Y."/>
            <person name="Obille A."/>
            <person name="Becker A."/>
            <person name="Abrahante J.E."/>
            <person name="Garbe J."/>
            <person name="Badalamenti J.P."/>
            <person name="Herman A."/>
            <person name="Mangelson H."/>
            <person name="Liachko I."/>
            <person name="Sullivan S."/>
            <person name="Sone E.D."/>
            <person name="Koren S."/>
            <person name="Silverstein K.A.T."/>
            <person name="Beckman K.B."/>
            <person name="Gohl D.M."/>
        </authorList>
    </citation>
    <scope>NUCLEOTIDE SEQUENCE</scope>
    <source>
        <strain evidence="1">Duluth1</strain>
        <tissue evidence="1">Whole animal</tissue>
    </source>
</reference>
<protein>
    <submittedName>
        <fullName evidence="1">Uncharacterized protein</fullName>
    </submittedName>
</protein>
<name>A0A9D4ECM6_DREPO</name>
<evidence type="ECO:0000313" key="1">
    <source>
        <dbReference type="EMBL" id="KAH3778149.1"/>
    </source>
</evidence>
<keyword evidence="2" id="KW-1185">Reference proteome</keyword>
<comment type="caution">
    <text evidence="1">The sequence shown here is derived from an EMBL/GenBank/DDBJ whole genome shotgun (WGS) entry which is preliminary data.</text>
</comment>
<gene>
    <name evidence="1" type="ORF">DPMN_179602</name>
</gene>
<dbReference type="EMBL" id="JAIWYP010000009">
    <property type="protein sequence ID" value="KAH3778149.1"/>
    <property type="molecule type" value="Genomic_DNA"/>
</dbReference>
<reference evidence="1" key="2">
    <citation type="submission" date="2020-11" db="EMBL/GenBank/DDBJ databases">
        <authorList>
            <person name="McCartney M.A."/>
            <person name="Auch B."/>
            <person name="Kono T."/>
            <person name="Mallez S."/>
            <person name="Becker A."/>
            <person name="Gohl D.M."/>
            <person name="Silverstein K.A.T."/>
            <person name="Koren S."/>
            <person name="Bechman K.B."/>
            <person name="Herman A."/>
            <person name="Abrahante J.E."/>
            <person name="Garbe J."/>
        </authorList>
    </citation>
    <scope>NUCLEOTIDE SEQUENCE</scope>
    <source>
        <strain evidence="1">Duluth1</strain>
        <tissue evidence="1">Whole animal</tissue>
    </source>
</reference>
<organism evidence="1 2">
    <name type="scientific">Dreissena polymorpha</name>
    <name type="common">Zebra mussel</name>
    <name type="synonym">Mytilus polymorpha</name>
    <dbReference type="NCBI Taxonomy" id="45954"/>
    <lineage>
        <taxon>Eukaryota</taxon>
        <taxon>Metazoa</taxon>
        <taxon>Spiralia</taxon>
        <taxon>Lophotrochozoa</taxon>
        <taxon>Mollusca</taxon>
        <taxon>Bivalvia</taxon>
        <taxon>Autobranchia</taxon>
        <taxon>Heteroconchia</taxon>
        <taxon>Euheterodonta</taxon>
        <taxon>Imparidentia</taxon>
        <taxon>Neoheterodontei</taxon>
        <taxon>Myida</taxon>
        <taxon>Dreissenoidea</taxon>
        <taxon>Dreissenidae</taxon>
        <taxon>Dreissena</taxon>
    </lineage>
</organism>
<dbReference type="Proteomes" id="UP000828390">
    <property type="component" value="Unassembled WGS sequence"/>
</dbReference>
<accession>A0A9D4ECM6</accession>
<sequence>MPSPPSVKAAQHALPRISHAVYSSAWGQVGPVPDLSAHNAGQSPLAHHRDAVYCLHLFLGRMVRQVEECGTSLKT</sequence>
<proteinExistence type="predicted"/>
<evidence type="ECO:0000313" key="2">
    <source>
        <dbReference type="Proteomes" id="UP000828390"/>
    </source>
</evidence>
<dbReference type="AlphaFoldDB" id="A0A9D4ECM6"/>